<feature type="region of interest" description="Disordered" evidence="2">
    <location>
        <begin position="1"/>
        <end position="29"/>
    </location>
</feature>
<dbReference type="SMART" id="SM00717">
    <property type="entry name" value="SANT"/>
    <property type="match status" value="2"/>
</dbReference>
<gene>
    <name evidence="5" type="ORF">SETIT_3G079100v2</name>
</gene>
<dbReference type="Pfam" id="PF00249">
    <property type="entry name" value="Myb_DNA-binding"/>
    <property type="match status" value="2"/>
</dbReference>
<feature type="domain" description="Myb-like" evidence="3">
    <location>
        <begin position="19"/>
        <end position="70"/>
    </location>
</feature>
<accession>A0A368QDB7</accession>
<dbReference type="EMBL" id="CM003530">
    <property type="protein sequence ID" value="RCV15708.1"/>
    <property type="molecule type" value="Genomic_DNA"/>
</dbReference>
<dbReference type="PANTHER" id="PTHR45614:SF262">
    <property type="entry name" value="TRANSCRIPTION FACTOR MYB44"/>
    <property type="match status" value="1"/>
</dbReference>
<dbReference type="InterPro" id="IPR017930">
    <property type="entry name" value="Myb_dom"/>
</dbReference>
<dbReference type="AlphaFoldDB" id="A0A368QDB7"/>
<sequence>MSAPDDAPGGGSSSAAERPAAMRKTSWSKDEDAVLRDQVRLHGARNWEGISAALPGRNAKSCRLRWCQHLAPGVAAGRPFTAEEDALVVACHRVFPNKWSTIARFLPGRTDNDIKNRCNTVLRQQLYQQPPPPPLRRRHDGTLPLFPLVPGDVRTSARDGSPVLRRQPPDEAVGEDQSGACLDLFPLVPGDLINKARNDACEAAAMDVDVGAGDLLEMRLWPAFTAMAVFRAMVQAVRAP</sequence>
<dbReference type="PROSITE" id="PS50090">
    <property type="entry name" value="MYB_LIKE"/>
    <property type="match status" value="2"/>
</dbReference>
<organism evidence="5">
    <name type="scientific">Setaria italica</name>
    <name type="common">Foxtail millet</name>
    <name type="synonym">Panicum italicum</name>
    <dbReference type="NCBI Taxonomy" id="4555"/>
    <lineage>
        <taxon>Eukaryota</taxon>
        <taxon>Viridiplantae</taxon>
        <taxon>Streptophyta</taxon>
        <taxon>Embryophyta</taxon>
        <taxon>Tracheophyta</taxon>
        <taxon>Spermatophyta</taxon>
        <taxon>Magnoliopsida</taxon>
        <taxon>Liliopsida</taxon>
        <taxon>Poales</taxon>
        <taxon>Poaceae</taxon>
        <taxon>PACMAD clade</taxon>
        <taxon>Panicoideae</taxon>
        <taxon>Panicodae</taxon>
        <taxon>Paniceae</taxon>
        <taxon>Cenchrinae</taxon>
        <taxon>Setaria</taxon>
    </lineage>
</organism>
<dbReference type="OrthoDB" id="683124at2759"/>
<dbReference type="PROSITE" id="PS51294">
    <property type="entry name" value="HTH_MYB"/>
    <property type="match status" value="2"/>
</dbReference>
<feature type="domain" description="Myb-like" evidence="3">
    <location>
        <begin position="79"/>
        <end position="122"/>
    </location>
</feature>
<dbReference type="InterPro" id="IPR009057">
    <property type="entry name" value="Homeodomain-like_sf"/>
</dbReference>
<feature type="region of interest" description="Disordered" evidence="2">
    <location>
        <begin position="157"/>
        <end position="176"/>
    </location>
</feature>
<evidence type="ECO:0000259" key="4">
    <source>
        <dbReference type="PROSITE" id="PS51294"/>
    </source>
</evidence>
<evidence type="ECO:0000256" key="1">
    <source>
        <dbReference type="ARBA" id="ARBA00023125"/>
    </source>
</evidence>
<dbReference type="CDD" id="cd00167">
    <property type="entry name" value="SANT"/>
    <property type="match status" value="2"/>
</dbReference>
<evidence type="ECO:0000313" key="5">
    <source>
        <dbReference type="EMBL" id="RCV15708.1"/>
    </source>
</evidence>
<name>A0A368QDB7_SETIT</name>
<feature type="domain" description="HTH myb-type" evidence="4">
    <location>
        <begin position="23"/>
        <end position="74"/>
    </location>
</feature>
<protein>
    <submittedName>
        <fullName evidence="5">Uncharacterized protein</fullName>
    </submittedName>
</protein>
<keyword evidence="1" id="KW-0238">DNA-binding</keyword>
<dbReference type="PANTHER" id="PTHR45614">
    <property type="entry name" value="MYB PROTEIN-RELATED"/>
    <property type="match status" value="1"/>
</dbReference>
<dbReference type="Gene3D" id="1.10.10.60">
    <property type="entry name" value="Homeodomain-like"/>
    <property type="match status" value="2"/>
</dbReference>
<dbReference type="InterPro" id="IPR050560">
    <property type="entry name" value="MYB_TF"/>
</dbReference>
<evidence type="ECO:0000259" key="3">
    <source>
        <dbReference type="PROSITE" id="PS50090"/>
    </source>
</evidence>
<reference evidence="5" key="2">
    <citation type="submission" date="2015-07" db="EMBL/GenBank/DDBJ databases">
        <authorList>
            <person name="Noorani M."/>
        </authorList>
    </citation>
    <scope>NUCLEOTIDE SEQUENCE</scope>
    <source>
        <strain evidence="5">Yugu1</strain>
    </source>
</reference>
<dbReference type="InterPro" id="IPR001005">
    <property type="entry name" value="SANT/Myb"/>
</dbReference>
<dbReference type="SUPFAM" id="SSF46689">
    <property type="entry name" value="Homeodomain-like"/>
    <property type="match status" value="1"/>
</dbReference>
<dbReference type="GO" id="GO:0003677">
    <property type="term" value="F:DNA binding"/>
    <property type="evidence" value="ECO:0007669"/>
    <property type="project" value="UniProtKB-KW"/>
</dbReference>
<evidence type="ECO:0000256" key="2">
    <source>
        <dbReference type="SAM" id="MobiDB-lite"/>
    </source>
</evidence>
<feature type="domain" description="HTH myb-type" evidence="4">
    <location>
        <begin position="78"/>
        <end position="126"/>
    </location>
</feature>
<proteinExistence type="predicted"/>
<reference evidence="5" key="1">
    <citation type="journal article" date="2012" name="Nat. Biotechnol.">
        <title>Reference genome sequence of the model plant Setaria.</title>
        <authorList>
            <person name="Bennetzen J.L."/>
            <person name="Schmutz J."/>
            <person name="Wang H."/>
            <person name="Percifield R."/>
            <person name="Hawkins J."/>
            <person name="Pontaroli A.C."/>
            <person name="Estep M."/>
            <person name="Feng L."/>
            <person name="Vaughn J.N."/>
            <person name="Grimwood J."/>
            <person name="Jenkins J."/>
            <person name="Barry K."/>
            <person name="Lindquist E."/>
            <person name="Hellsten U."/>
            <person name="Deshpande S."/>
            <person name="Wang X."/>
            <person name="Wu X."/>
            <person name="Mitros T."/>
            <person name="Triplett J."/>
            <person name="Yang X."/>
            <person name="Ye C.Y."/>
            <person name="Mauro-Herrera M."/>
            <person name="Wang L."/>
            <person name="Li P."/>
            <person name="Sharma M."/>
            <person name="Sharma R."/>
            <person name="Ronald P.C."/>
            <person name="Panaud O."/>
            <person name="Kellogg E.A."/>
            <person name="Brutnell T.P."/>
            <person name="Doust A.N."/>
            <person name="Tuskan G.A."/>
            <person name="Rokhsar D."/>
            <person name="Devos K.M."/>
        </authorList>
    </citation>
    <scope>NUCLEOTIDE SEQUENCE [LARGE SCALE GENOMIC DNA]</scope>
    <source>
        <strain evidence="5">Yugu1</strain>
    </source>
</reference>
<dbReference type="STRING" id="4555.A0A368QDB7"/>